<keyword evidence="10" id="KW-1185">Reference proteome</keyword>
<accession>A0A0D1USN7</accession>
<dbReference type="SUPFAM" id="SSF103473">
    <property type="entry name" value="MFS general substrate transporter"/>
    <property type="match status" value="1"/>
</dbReference>
<reference evidence="9 11" key="2">
    <citation type="submission" date="2016-10" db="EMBL/GenBank/DDBJ databases">
        <authorList>
            <person name="de Groot N.N."/>
        </authorList>
    </citation>
    <scope>NUCLEOTIDE SEQUENCE [LARGE SCALE GENOMIC DNA]</scope>
    <source>
        <strain evidence="9 11">DSM 2895</strain>
    </source>
</reference>
<dbReference type="EMBL" id="FNED01000027">
    <property type="protein sequence ID" value="SDJ75046.1"/>
    <property type="molecule type" value="Genomic_DNA"/>
</dbReference>
<dbReference type="OrthoDB" id="182417at2"/>
<gene>
    <name evidence="8" type="ORF">AF333_22415</name>
    <name evidence="9" type="ORF">SAMN04487909_12753</name>
</gene>
<evidence type="ECO:0000256" key="6">
    <source>
        <dbReference type="SAM" id="Phobius"/>
    </source>
</evidence>
<dbReference type="CDD" id="cd17355">
    <property type="entry name" value="MFS_YcxA_like"/>
    <property type="match status" value="1"/>
</dbReference>
<dbReference type="PANTHER" id="PTHR11360:SF284">
    <property type="entry name" value="EG:103B4.3 PROTEIN-RELATED"/>
    <property type="match status" value="1"/>
</dbReference>
<evidence type="ECO:0000256" key="4">
    <source>
        <dbReference type="ARBA" id="ARBA00022989"/>
    </source>
</evidence>
<dbReference type="RefSeq" id="WP_043069051.1">
    <property type="nucleotide sequence ID" value="NZ_BJOA01000276.1"/>
</dbReference>
<feature type="transmembrane region" description="Helical" evidence="6">
    <location>
        <begin position="318"/>
        <end position="341"/>
    </location>
</feature>
<dbReference type="Pfam" id="PF07690">
    <property type="entry name" value="MFS_1"/>
    <property type="match status" value="1"/>
</dbReference>
<dbReference type="GO" id="GO:0022857">
    <property type="term" value="F:transmembrane transporter activity"/>
    <property type="evidence" value="ECO:0007669"/>
    <property type="project" value="InterPro"/>
</dbReference>
<evidence type="ECO:0000313" key="8">
    <source>
        <dbReference type="EMBL" id="KON97776.1"/>
    </source>
</evidence>
<organism evidence="8 10">
    <name type="scientific">Aneurinibacillus migulanus</name>
    <name type="common">Bacillus migulanus</name>
    <dbReference type="NCBI Taxonomy" id="47500"/>
    <lineage>
        <taxon>Bacteria</taxon>
        <taxon>Bacillati</taxon>
        <taxon>Bacillota</taxon>
        <taxon>Bacilli</taxon>
        <taxon>Bacillales</taxon>
        <taxon>Paenibacillaceae</taxon>
        <taxon>Aneurinibacillus group</taxon>
        <taxon>Aneurinibacillus</taxon>
    </lineage>
</organism>
<feature type="transmembrane region" description="Helical" evidence="6">
    <location>
        <begin position="46"/>
        <end position="65"/>
    </location>
</feature>
<evidence type="ECO:0000313" key="11">
    <source>
        <dbReference type="Proteomes" id="UP000182836"/>
    </source>
</evidence>
<keyword evidence="3 6" id="KW-0812">Transmembrane</keyword>
<dbReference type="InterPro" id="IPR020846">
    <property type="entry name" value="MFS_dom"/>
</dbReference>
<protein>
    <submittedName>
        <fullName evidence="8">MFS transporter</fullName>
    </submittedName>
    <submittedName>
        <fullName evidence="9">Sugar phosphate permease</fullName>
    </submittedName>
</protein>
<feature type="transmembrane region" description="Helical" evidence="6">
    <location>
        <begin position="348"/>
        <end position="372"/>
    </location>
</feature>
<dbReference type="PANTHER" id="PTHR11360">
    <property type="entry name" value="MONOCARBOXYLATE TRANSPORTER"/>
    <property type="match status" value="1"/>
</dbReference>
<dbReference type="Gene3D" id="1.20.1250.20">
    <property type="entry name" value="MFS general substrate transporter like domains"/>
    <property type="match status" value="2"/>
</dbReference>
<dbReference type="PATRIC" id="fig|47500.12.peg.4131"/>
<feature type="domain" description="Major facilitator superfamily (MFS) profile" evidence="7">
    <location>
        <begin position="4"/>
        <end position="407"/>
    </location>
</feature>
<keyword evidence="4 6" id="KW-1133">Transmembrane helix</keyword>
<evidence type="ECO:0000313" key="10">
    <source>
        <dbReference type="Proteomes" id="UP000037269"/>
    </source>
</evidence>
<feature type="transmembrane region" description="Helical" evidence="6">
    <location>
        <begin position="137"/>
        <end position="162"/>
    </location>
</feature>
<sequence length="423" mass="46866">MKVKLHYAWVILFITFLSLLAVQGVRLSFGAFVEPWEKDFSMDRGTVSLISTLSFIVYGLSQPIIGKLVDKFGARLILSASTFLVAISILLTAFVHHPWQLFILYGIFVSIGVGGASNVAATVVVTNWFNEKRGLALGIVEAGFGAGQMLLVPGSLLLIQWIDWKWTVVILGSFLMIIVFPIVLLFLRNHPNEKGMLPIGGNNKEESTIEQQGTNTNFSIWEVFRKRQFWFLILPFGICGFTTTGLMDTHLIPFAQLCGVPTSVTSAAVSILAGFNIVGILISGVLADRWSSRKMLFFLYITRALSLIILLYNYNPTLLIIFAILFGLVDFATVAPTQLLATQYFKQYSVGFIIGWLFLSHQIGSALGAYVPGLLYSNIGNYNLSFYFSIIILVGAAIFNLLLPEPNKIKKDLEAESQSISYN</sequence>
<keyword evidence="5 6" id="KW-0472">Membrane</keyword>
<feature type="transmembrane region" description="Helical" evidence="6">
    <location>
        <begin position="267"/>
        <end position="288"/>
    </location>
</feature>
<evidence type="ECO:0000256" key="5">
    <source>
        <dbReference type="ARBA" id="ARBA00023136"/>
    </source>
</evidence>
<dbReference type="InterPro" id="IPR050327">
    <property type="entry name" value="Proton-linked_MCT"/>
</dbReference>
<evidence type="ECO:0000313" key="9">
    <source>
        <dbReference type="EMBL" id="SDJ75046.1"/>
    </source>
</evidence>
<reference evidence="8 10" key="1">
    <citation type="submission" date="2015-07" db="EMBL/GenBank/DDBJ databases">
        <title>Fjat-14205 dsm 2895.</title>
        <authorList>
            <person name="Liu B."/>
            <person name="Wang J."/>
            <person name="Zhu Y."/>
            <person name="Liu G."/>
            <person name="Chen Q."/>
            <person name="Chen Z."/>
            <person name="Lan J."/>
            <person name="Che J."/>
            <person name="Ge C."/>
            <person name="Shi H."/>
            <person name="Pan Z."/>
            <person name="Liu X."/>
        </authorList>
    </citation>
    <scope>NUCLEOTIDE SEQUENCE [LARGE SCALE GENOMIC DNA]</scope>
    <source>
        <strain evidence="8 10">DSM 2895</strain>
    </source>
</reference>
<dbReference type="InterPro" id="IPR036259">
    <property type="entry name" value="MFS_trans_sf"/>
</dbReference>
<feature type="transmembrane region" description="Helical" evidence="6">
    <location>
        <begin position="168"/>
        <end position="187"/>
    </location>
</feature>
<feature type="transmembrane region" description="Helical" evidence="6">
    <location>
        <begin position="77"/>
        <end position="96"/>
    </location>
</feature>
<dbReference type="GeneID" id="42307892"/>
<comment type="subcellular location">
    <subcellularLocation>
        <location evidence="1">Cell membrane</location>
        <topology evidence="1">Multi-pass membrane protein</topology>
    </subcellularLocation>
</comment>
<dbReference type="EMBL" id="LGUG01000004">
    <property type="protein sequence ID" value="KON97776.1"/>
    <property type="molecule type" value="Genomic_DNA"/>
</dbReference>
<dbReference type="STRING" id="47500.AF333_22415"/>
<dbReference type="GO" id="GO:0005886">
    <property type="term" value="C:plasma membrane"/>
    <property type="evidence" value="ECO:0007669"/>
    <property type="project" value="UniProtKB-SubCell"/>
</dbReference>
<feature type="transmembrane region" description="Helical" evidence="6">
    <location>
        <begin position="229"/>
        <end position="247"/>
    </location>
</feature>
<feature type="transmembrane region" description="Helical" evidence="6">
    <location>
        <begin position="384"/>
        <end position="403"/>
    </location>
</feature>
<evidence type="ECO:0000259" key="7">
    <source>
        <dbReference type="PROSITE" id="PS50850"/>
    </source>
</evidence>
<feature type="transmembrane region" description="Helical" evidence="6">
    <location>
        <begin position="102"/>
        <end position="125"/>
    </location>
</feature>
<keyword evidence="2" id="KW-0813">Transport</keyword>
<evidence type="ECO:0000256" key="3">
    <source>
        <dbReference type="ARBA" id="ARBA00022692"/>
    </source>
</evidence>
<dbReference type="Proteomes" id="UP000037269">
    <property type="component" value="Unassembled WGS sequence"/>
</dbReference>
<dbReference type="PROSITE" id="PS50850">
    <property type="entry name" value="MFS"/>
    <property type="match status" value="1"/>
</dbReference>
<dbReference type="InterPro" id="IPR011701">
    <property type="entry name" value="MFS"/>
</dbReference>
<dbReference type="AlphaFoldDB" id="A0A0D1USN7"/>
<evidence type="ECO:0000256" key="1">
    <source>
        <dbReference type="ARBA" id="ARBA00004651"/>
    </source>
</evidence>
<dbReference type="Proteomes" id="UP000182836">
    <property type="component" value="Unassembled WGS sequence"/>
</dbReference>
<proteinExistence type="predicted"/>
<evidence type="ECO:0000256" key="2">
    <source>
        <dbReference type="ARBA" id="ARBA00022448"/>
    </source>
</evidence>
<name>A0A0D1USN7_ANEMI</name>